<evidence type="ECO:0000256" key="8">
    <source>
        <dbReference type="ARBA" id="ARBA00023306"/>
    </source>
</evidence>
<dbReference type="CDD" id="cd11565">
    <property type="entry name" value="RWD_Spc24"/>
    <property type="match status" value="1"/>
</dbReference>
<comment type="function">
    <text evidence="10">Acts as a component of the essential kinetochore-associated NDC80 complex, which is required for chromosome segregation and spindle checkpoint activity.</text>
</comment>
<keyword evidence="7 10" id="KW-0539">Nucleus</keyword>
<dbReference type="PANTHER" id="PTHR22142">
    <property type="match status" value="1"/>
</dbReference>
<keyword evidence="6 11" id="KW-0175">Coiled coil</keyword>
<evidence type="ECO:0000256" key="11">
    <source>
        <dbReference type="SAM" id="Coils"/>
    </source>
</evidence>
<dbReference type="EMBL" id="ML014338">
    <property type="protein sequence ID" value="RKO98955.1"/>
    <property type="molecule type" value="Genomic_DNA"/>
</dbReference>
<name>A0A4P9X1I9_9FUNG</name>
<dbReference type="GO" id="GO:0005634">
    <property type="term" value="C:nucleus"/>
    <property type="evidence" value="ECO:0007669"/>
    <property type="project" value="UniProtKB-SubCell"/>
</dbReference>
<evidence type="ECO:0000313" key="13">
    <source>
        <dbReference type="EMBL" id="RKO98955.1"/>
    </source>
</evidence>
<keyword evidence="9 10" id="KW-0137">Centromere</keyword>
<accession>A0A4P9X1I9</accession>
<evidence type="ECO:0000256" key="12">
    <source>
        <dbReference type="SAM" id="MobiDB-lite"/>
    </source>
</evidence>
<reference evidence="14" key="1">
    <citation type="journal article" date="2018" name="Nat. Microbiol.">
        <title>Leveraging single-cell genomics to expand the fungal tree of life.</title>
        <authorList>
            <person name="Ahrendt S.R."/>
            <person name="Quandt C.A."/>
            <person name="Ciobanu D."/>
            <person name="Clum A."/>
            <person name="Salamov A."/>
            <person name="Andreopoulos B."/>
            <person name="Cheng J.F."/>
            <person name="Woyke T."/>
            <person name="Pelin A."/>
            <person name="Henrissat B."/>
            <person name="Reynolds N.K."/>
            <person name="Benny G.L."/>
            <person name="Smith M.E."/>
            <person name="James T.Y."/>
            <person name="Grigoriev I.V."/>
        </authorList>
    </citation>
    <scope>NUCLEOTIDE SEQUENCE [LARGE SCALE GENOMIC DNA]</scope>
    <source>
        <strain evidence="14">ATCC 52028</strain>
    </source>
</reference>
<dbReference type="InterPro" id="IPR038066">
    <property type="entry name" value="Spc24_Fungi_globular_sf"/>
</dbReference>
<organism evidence="13 14">
    <name type="scientific">Caulochytrium protostelioides</name>
    <dbReference type="NCBI Taxonomy" id="1555241"/>
    <lineage>
        <taxon>Eukaryota</taxon>
        <taxon>Fungi</taxon>
        <taxon>Fungi incertae sedis</taxon>
        <taxon>Chytridiomycota</taxon>
        <taxon>Chytridiomycota incertae sedis</taxon>
        <taxon>Chytridiomycetes</taxon>
        <taxon>Caulochytriales</taxon>
        <taxon>Caulochytriaceae</taxon>
        <taxon>Caulochytrium</taxon>
    </lineage>
</organism>
<keyword evidence="4 10" id="KW-0498">Mitosis</keyword>
<dbReference type="GO" id="GO:0051301">
    <property type="term" value="P:cell division"/>
    <property type="evidence" value="ECO:0007669"/>
    <property type="project" value="UniProtKB-UniRule"/>
</dbReference>
<feature type="region of interest" description="Disordered" evidence="12">
    <location>
        <begin position="1"/>
        <end position="43"/>
    </location>
</feature>
<dbReference type="Pfam" id="PF08286">
    <property type="entry name" value="Spc24"/>
    <property type="match status" value="1"/>
</dbReference>
<keyword evidence="14" id="KW-1185">Reference proteome</keyword>
<feature type="region of interest" description="Disordered" evidence="12">
    <location>
        <begin position="57"/>
        <end position="81"/>
    </location>
</feature>
<dbReference type="SUPFAM" id="SSF143026">
    <property type="entry name" value="Kinetochore globular domain"/>
    <property type="match status" value="1"/>
</dbReference>
<keyword evidence="3 10" id="KW-0132">Cell division</keyword>
<evidence type="ECO:0000256" key="4">
    <source>
        <dbReference type="ARBA" id="ARBA00022776"/>
    </source>
</evidence>
<evidence type="ECO:0000256" key="7">
    <source>
        <dbReference type="ARBA" id="ARBA00023242"/>
    </source>
</evidence>
<feature type="compositionally biased region" description="Low complexity" evidence="12">
    <location>
        <begin position="24"/>
        <end position="43"/>
    </location>
</feature>
<protein>
    <recommendedName>
        <fullName evidence="10">Kinetochore protein Spc24</fullName>
    </recommendedName>
</protein>
<evidence type="ECO:0000256" key="10">
    <source>
        <dbReference type="RuleBase" id="RU368011"/>
    </source>
</evidence>
<dbReference type="Gene3D" id="3.30.160.430">
    <property type="match status" value="1"/>
</dbReference>
<evidence type="ECO:0000256" key="6">
    <source>
        <dbReference type="ARBA" id="ARBA00023054"/>
    </source>
</evidence>
<evidence type="ECO:0000313" key="14">
    <source>
        <dbReference type="Proteomes" id="UP000274922"/>
    </source>
</evidence>
<sequence length="351" mass="37095">MSQAASTPSHPAPIAPAAGPTPRPATRFLANAGAGASASRRSSLSLPTYAAAYPLAFAPSDKGAVTEGGRADGAATDDAEMADTDTVVLPGGRQAAAARNATTPRAQAPAPPQPPPSSHRPSQSHGRSALRRESLGASQATADAGPGATAAAAPSSATDLSPSAIRETLNEVMAQLVPDDAVACLSEIGHLVVQTSGARVKRLDETRGLLLALSHAVDAAQQEVAALDVDTARSQHAQRVQAWESELVQTQQQHDAAHGEAQRLQERALQLEEELRRLDHEIHAYDETPSESHQIQLTLYRALDISFLPDAQGELNKCLVRSASRNDVQSVTFDEHHSRFFYANLLWDMAM</sequence>
<dbReference type="Proteomes" id="UP000274922">
    <property type="component" value="Unassembled WGS sequence"/>
</dbReference>
<comment type="subcellular location">
    <subcellularLocation>
        <location evidence="10">Nucleus</location>
    </subcellularLocation>
    <subcellularLocation>
        <location evidence="10">Chromosome</location>
        <location evidence="10">Centromere</location>
        <location evidence="10">Kinetochore</location>
    </subcellularLocation>
</comment>
<evidence type="ECO:0000256" key="9">
    <source>
        <dbReference type="ARBA" id="ARBA00023328"/>
    </source>
</evidence>
<keyword evidence="8 10" id="KW-0131">Cell cycle</keyword>
<dbReference type="InterPro" id="IPR013252">
    <property type="entry name" value="Ndc80_Spc24"/>
</dbReference>
<dbReference type="STRING" id="1555241.A0A4P9X1I9"/>
<gene>
    <name evidence="13" type="ORF">CXG81DRAFT_28258</name>
</gene>
<feature type="compositionally biased region" description="Pro residues" evidence="12">
    <location>
        <begin position="109"/>
        <end position="118"/>
    </location>
</feature>
<feature type="coiled-coil region" evidence="11">
    <location>
        <begin position="233"/>
        <end position="288"/>
    </location>
</feature>
<feature type="region of interest" description="Disordered" evidence="12">
    <location>
        <begin position="95"/>
        <end position="159"/>
    </location>
</feature>
<dbReference type="PANTHER" id="PTHR22142:SF2">
    <property type="entry name" value="KINETOCHORE PROTEIN SPC24"/>
    <property type="match status" value="1"/>
</dbReference>
<keyword evidence="5 10" id="KW-0995">Kinetochore</keyword>
<feature type="compositionally biased region" description="Low complexity" evidence="12">
    <location>
        <begin position="95"/>
        <end position="108"/>
    </location>
</feature>
<feature type="compositionally biased region" description="Pro residues" evidence="12">
    <location>
        <begin position="10"/>
        <end position="23"/>
    </location>
</feature>
<dbReference type="AlphaFoldDB" id="A0A4P9X1I9"/>
<feature type="compositionally biased region" description="Low complexity" evidence="12">
    <location>
        <begin position="140"/>
        <end position="159"/>
    </location>
</feature>
<evidence type="ECO:0000256" key="5">
    <source>
        <dbReference type="ARBA" id="ARBA00022838"/>
    </source>
</evidence>
<evidence type="ECO:0000256" key="1">
    <source>
        <dbReference type="ARBA" id="ARBA00007804"/>
    </source>
</evidence>
<evidence type="ECO:0000256" key="3">
    <source>
        <dbReference type="ARBA" id="ARBA00022618"/>
    </source>
</evidence>
<proteinExistence type="inferred from homology"/>
<dbReference type="GO" id="GO:0008017">
    <property type="term" value="F:microtubule binding"/>
    <property type="evidence" value="ECO:0007669"/>
    <property type="project" value="TreeGrafter"/>
</dbReference>
<dbReference type="GO" id="GO:0007059">
    <property type="term" value="P:chromosome segregation"/>
    <property type="evidence" value="ECO:0007669"/>
    <property type="project" value="TreeGrafter"/>
</dbReference>
<dbReference type="GO" id="GO:0031262">
    <property type="term" value="C:Ndc80 complex"/>
    <property type="evidence" value="ECO:0007669"/>
    <property type="project" value="TreeGrafter"/>
</dbReference>
<comment type="subunit">
    <text evidence="10">Component of the NDC80 complex.</text>
</comment>
<keyword evidence="2 10" id="KW-0158">Chromosome</keyword>
<dbReference type="OrthoDB" id="3344830at2759"/>
<evidence type="ECO:0000256" key="2">
    <source>
        <dbReference type="ARBA" id="ARBA00022454"/>
    </source>
</evidence>
<comment type="similarity">
    <text evidence="1 10">Belongs to the SPC24 family.</text>
</comment>